<dbReference type="PANTHER" id="PTHR38831">
    <property type="entry name" value="TYPE II SECRETION SYSTEM PROTEIN K"/>
    <property type="match status" value="1"/>
</dbReference>
<keyword evidence="2" id="KW-0472">Membrane</keyword>
<accession>A0AAX4HLB7</accession>
<feature type="region of interest" description="Disordered" evidence="1">
    <location>
        <begin position="402"/>
        <end position="442"/>
    </location>
</feature>
<evidence type="ECO:0000313" key="3">
    <source>
        <dbReference type="EMBL" id="WPU64016.1"/>
    </source>
</evidence>
<proteinExistence type="predicted"/>
<dbReference type="GO" id="GO:0016020">
    <property type="term" value="C:membrane"/>
    <property type="evidence" value="ECO:0007669"/>
    <property type="project" value="InterPro"/>
</dbReference>
<name>A0AAX4HLB7_9BACT</name>
<dbReference type="Proteomes" id="UP001324634">
    <property type="component" value="Chromosome"/>
</dbReference>
<evidence type="ECO:0000256" key="2">
    <source>
        <dbReference type="SAM" id="Phobius"/>
    </source>
</evidence>
<sequence>MMGFRKDLQKIMNNERGIALMMILTAIIILMAIYGEFTFESKISRIKATNILDRSQAKLLAESGLQLAITRLRLYKEAYNYVQGNQNAKQAVSSQLLNQLWEVPFMYPIPVGGNATRAFKDTVDKFQFESLLDGQMKVSIQNISNRLNLNMLRIDMTKFNPDPNAEDGMDHNSTLNMNEGAILTDVSVDQSLFYLLKRLVDDKKEKDESFADRYGSINYQELLTNLKYYMSDYQSMNQDPLVGEAESNFQQVPLAPKFGPLSSASELYTIPGWDDELIELIHNEFSVYPSTQIDFNKLTLNMFKILIPQATEDDIKEFFLWRDNPEQPRFLNTLEDFKKYIVQQERLMNETDFDNRMKLFQQKGISFGSNPNLFRIVSEGSYNRSNYTLVAFVVLPKNSVGQNTAGTTGTTGNTTGTTTGGSTTGSTTGGATTGGNTAGANQNAQLLEPRIIEIQIN</sequence>
<keyword evidence="2" id="KW-0812">Transmembrane</keyword>
<dbReference type="KEGG" id="psti:SOO65_15070"/>
<reference evidence="3 4" key="1">
    <citation type="submission" date="2023-11" db="EMBL/GenBank/DDBJ databases">
        <title>Peredibacter starrii A3.12.</title>
        <authorList>
            <person name="Mitchell R.J."/>
        </authorList>
    </citation>
    <scope>NUCLEOTIDE SEQUENCE [LARGE SCALE GENOMIC DNA]</scope>
    <source>
        <strain evidence="3 4">A3.12</strain>
    </source>
</reference>
<dbReference type="AlphaFoldDB" id="A0AAX4HLB7"/>
<evidence type="ECO:0000313" key="4">
    <source>
        <dbReference type="Proteomes" id="UP001324634"/>
    </source>
</evidence>
<dbReference type="InterPro" id="IPR038072">
    <property type="entry name" value="GspK_central_sf"/>
</dbReference>
<evidence type="ECO:0000256" key="1">
    <source>
        <dbReference type="SAM" id="MobiDB-lite"/>
    </source>
</evidence>
<keyword evidence="2" id="KW-1133">Transmembrane helix</keyword>
<organism evidence="3 4">
    <name type="scientific">Peredibacter starrii</name>
    <dbReference type="NCBI Taxonomy" id="28202"/>
    <lineage>
        <taxon>Bacteria</taxon>
        <taxon>Pseudomonadati</taxon>
        <taxon>Bdellovibrionota</taxon>
        <taxon>Bacteriovoracia</taxon>
        <taxon>Bacteriovoracales</taxon>
        <taxon>Bacteriovoracaceae</taxon>
        <taxon>Peredibacter</taxon>
    </lineage>
</organism>
<dbReference type="SUPFAM" id="SSF158544">
    <property type="entry name" value="GspK insert domain-like"/>
    <property type="match status" value="1"/>
</dbReference>
<keyword evidence="4" id="KW-1185">Reference proteome</keyword>
<dbReference type="PANTHER" id="PTHR38831:SF1">
    <property type="entry name" value="TYPE II SECRETION SYSTEM PROTEIN K-RELATED"/>
    <property type="match status" value="1"/>
</dbReference>
<dbReference type="InterPro" id="IPR005628">
    <property type="entry name" value="GspK"/>
</dbReference>
<dbReference type="RefSeq" id="WP_321391906.1">
    <property type="nucleotide sequence ID" value="NZ_CP139487.1"/>
</dbReference>
<dbReference type="GO" id="GO:0009306">
    <property type="term" value="P:protein secretion"/>
    <property type="evidence" value="ECO:0007669"/>
    <property type="project" value="InterPro"/>
</dbReference>
<dbReference type="EMBL" id="CP139487">
    <property type="protein sequence ID" value="WPU64016.1"/>
    <property type="molecule type" value="Genomic_DNA"/>
</dbReference>
<feature type="compositionally biased region" description="Low complexity" evidence="1">
    <location>
        <begin position="402"/>
        <end position="417"/>
    </location>
</feature>
<gene>
    <name evidence="3" type="ORF">SOO65_15070</name>
</gene>
<feature type="compositionally biased region" description="Gly residues" evidence="1">
    <location>
        <begin position="418"/>
        <end position="437"/>
    </location>
</feature>
<feature type="transmembrane region" description="Helical" evidence="2">
    <location>
        <begin position="20"/>
        <end position="37"/>
    </location>
</feature>
<protein>
    <submittedName>
        <fullName evidence="3">Type II secretion system protein GspK</fullName>
    </submittedName>
</protein>